<gene>
    <name evidence="3" type="ORF">BG006_000601</name>
</gene>
<keyword evidence="2" id="KW-0472">Membrane</keyword>
<keyword evidence="2" id="KW-0812">Transmembrane</keyword>
<feature type="compositionally biased region" description="Basic and acidic residues" evidence="1">
    <location>
        <begin position="420"/>
        <end position="436"/>
    </location>
</feature>
<feature type="compositionally biased region" description="Polar residues" evidence="1">
    <location>
        <begin position="518"/>
        <end position="529"/>
    </location>
</feature>
<reference evidence="3" key="1">
    <citation type="journal article" date="2020" name="Fungal Divers.">
        <title>Resolving the Mortierellaceae phylogeny through synthesis of multi-gene phylogenetics and phylogenomics.</title>
        <authorList>
            <person name="Vandepol N."/>
            <person name="Liber J."/>
            <person name="Desiro A."/>
            <person name="Na H."/>
            <person name="Kennedy M."/>
            <person name="Barry K."/>
            <person name="Grigoriev I.V."/>
            <person name="Miller A.N."/>
            <person name="O'Donnell K."/>
            <person name="Stajich J.E."/>
            <person name="Bonito G."/>
        </authorList>
    </citation>
    <scope>NUCLEOTIDE SEQUENCE</scope>
    <source>
        <strain evidence="3">NVP1</strain>
    </source>
</reference>
<sequence>MGVLDLLCLASDGNQLYGYAAAQETDKPNSPFYNILIRSSLNPDSAAAISWTLVNAHYDGRTYFLGGEYQCTVDDEAVFTIIATSAKAAPASLLDLGAKGLRFTPTSKTSTTGTWRNIEMPGYGTSWKASFSSTLFSIKTLNNALMHAYLNTTDQSLIVAALDTSGTQINLGSSPWTLDPLNHGALASIGYADNKLYIFGIKQPTSVVTVIPILSNSTVAPAAVAVYNATSISNTCSNGMQAFSSRELAADLIIACDSPKNQTTYFFSLQGSFSLQGPIFTPMGSVQNSSLTHTHLATMALTDGRMQVAYMFGPSGLFSVPLMLTPALNETWTWRNVNITGPTNLTITAGYGLQTANEPMGPVSPDTDESLIIGASVGGASLLLLALVGFFILHRRRKRRRQHPKDQEDNKEDTEVMEDKDDKDAKQSADSKEINEMAVEGEVKDSTLDNDIPLVLDGKLIAEVYQDGAISLGGNVNRYSTANLSRSSFSALSVHPRPQVSITMRPAPSQLSLPYPSAPTTAGNPQLHQ</sequence>
<feature type="region of interest" description="Disordered" evidence="1">
    <location>
        <begin position="504"/>
        <end position="529"/>
    </location>
</feature>
<evidence type="ECO:0000313" key="3">
    <source>
        <dbReference type="EMBL" id="KAF9338021.1"/>
    </source>
</evidence>
<dbReference type="EMBL" id="JAAAUY010000011">
    <property type="protein sequence ID" value="KAF9338021.1"/>
    <property type="molecule type" value="Genomic_DNA"/>
</dbReference>
<evidence type="ECO:0000313" key="4">
    <source>
        <dbReference type="Proteomes" id="UP000696485"/>
    </source>
</evidence>
<organism evidence="3 4">
    <name type="scientific">Podila minutissima</name>
    <dbReference type="NCBI Taxonomy" id="64525"/>
    <lineage>
        <taxon>Eukaryota</taxon>
        <taxon>Fungi</taxon>
        <taxon>Fungi incertae sedis</taxon>
        <taxon>Mucoromycota</taxon>
        <taxon>Mortierellomycotina</taxon>
        <taxon>Mortierellomycetes</taxon>
        <taxon>Mortierellales</taxon>
        <taxon>Mortierellaceae</taxon>
        <taxon>Podila</taxon>
    </lineage>
</organism>
<feature type="region of interest" description="Disordered" evidence="1">
    <location>
        <begin position="399"/>
        <end position="436"/>
    </location>
</feature>
<name>A0A9P5SXK6_9FUNG</name>
<dbReference type="Proteomes" id="UP000696485">
    <property type="component" value="Unassembled WGS sequence"/>
</dbReference>
<comment type="caution">
    <text evidence="3">The sequence shown here is derived from an EMBL/GenBank/DDBJ whole genome shotgun (WGS) entry which is preliminary data.</text>
</comment>
<keyword evidence="4" id="KW-1185">Reference proteome</keyword>
<proteinExistence type="predicted"/>
<dbReference type="AlphaFoldDB" id="A0A9P5SXK6"/>
<accession>A0A9P5SXK6</accession>
<keyword evidence="2" id="KW-1133">Transmembrane helix</keyword>
<evidence type="ECO:0000256" key="1">
    <source>
        <dbReference type="SAM" id="MobiDB-lite"/>
    </source>
</evidence>
<evidence type="ECO:0000256" key="2">
    <source>
        <dbReference type="SAM" id="Phobius"/>
    </source>
</evidence>
<feature type="compositionally biased region" description="Acidic residues" evidence="1">
    <location>
        <begin position="409"/>
        <end position="419"/>
    </location>
</feature>
<protein>
    <submittedName>
        <fullName evidence="3">Uncharacterized protein</fullName>
    </submittedName>
</protein>
<feature type="transmembrane region" description="Helical" evidence="2">
    <location>
        <begin position="371"/>
        <end position="393"/>
    </location>
</feature>